<evidence type="ECO:0000259" key="3">
    <source>
        <dbReference type="PROSITE" id="PS00028"/>
    </source>
</evidence>
<evidence type="ECO:0000256" key="2">
    <source>
        <dbReference type="SAM" id="SignalP"/>
    </source>
</evidence>
<feature type="chain" id="PRO_5035638605" description="C2H2-type domain-containing protein" evidence="2">
    <location>
        <begin position="25"/>
        <end position="445"/>
    </location>
</feature>
<dbReference type="EMBL" id="HBUF01065431">
    <property type="protein sequence ID" value="CAG6627481.1"/>
    <property type="molecule type" value="Transcribed_RNA"/>
</dbReference>
<organism evidence="4">
    <name type="scientific">Cacopsylla melanoneura</name>
    <dbReference type="NCBI Taxonomy" id="428564"/>
    <lineage>
        <taxon>Eukaryota</taxon>
        <taxon>Metazoa</taxon>
        <taxon>Ecdysozoa</taxon>
        <taxon>Arthropoda</taxon>
        <taxon>Hexapoda</taxon>
        <taxon>Insecta</taxon>
        <taxon>Pterygota</taxon>
        <taxon>Neoptera</taxon>
        <taxon>Paraneoptera</taxon>
        <taxon>Hemiptera</taxon>
        <taxon>Sternorrhyncha</taxon>
        <taxon>Psylloidea</taxon>
        <taxon>Psyllidae</taxon>
        <taxon>Psyllinae</taxon>
        <taxon>Cacopsylla</taxon>
    </lineage>
</organism>
<evidence type="ECO:0000313" key="4">
    <source>
        <dbReference type="EMBL" id="CAG6627473.1"/>
    </source>
</evidence>
<dbReference type="EMBL" id="HBUF01065429">
    <property type="protein sequence ID" value="CAG6627473.1"/>
    <property type="molecule type" value="Transcribed_RNA"/>
</dbReference>
<accession>A0A8D8Q939</accession>
<dbReference type="InterPro" id="IPR013087">
    <property type="entry name" value="Znf_C2H2_type"/>
</dbReference>
<sequence>MPRMKAQMLTLVLAAYFCLISTNAKPTRSGSDVTLLSSSEEKFQQQQAKLMEKMKQHQDKMKEIETKLKEKQDKRRQLLIKKGKIQTPYGLHAVNDPDYFIRTQPPNSAEKRAYSVAQAEVRKHRDYAYDNWEQMEDPNANGTMATEHFDWPDESKDIDFFEKVYKQKPTKHTTPPDPTLDGLIHPFDNPEHPHYQDMLITKKQYYRYNSAEIDHYNHKYNLTLSKDMFTPHPPFVTGCNLSDWYNWKNIGDRVKIFNYPLDLSTMKALYMKYVFTPISNTTLSPGHDPYVDRIIQNLNRPKLKDHLKNSTWCFICGDTFSHPRDRMTHVTEKHYQYGDYGQDRLSDPNWTWKEDIQIYRKPTLLPEYYEQYVDPDHLTMDISFDHYAHWDAKRKAGEINFPNRPDCQTTTPRYPIDRKRYQEIRQELRHFIWNPPKSQENREKK</sequence>
<dbReference type="AlphaFoldDB" id="A0A8D8Q939"/>
<evidence type="ECO:0000256" key="1">
    <source>
        <dbReference type="SAM" id="Coils"/>
    </source>
</evidence>
<feature type="domain" description="C2H2-type" evidence="3">
    <location>
        <begin position="313"/>
        <end position="334"/>
    </location>
</feature>
<proteinExistence type="predicted"/>
<dbReference type="EMBL" id="HBUF01065432">
    <property type="protein sequence ID" value="CAG6627485.1"/>
    <property type="molecule type" value="Transcribed_RNA"/>
</dbReference>
<dbReference type="EMBL" id="HBUF01065430">
    <property type="protein sequence ID" value="CAG6627477.1"/>
    <property type="molecule type" value="Transcribed_RNA"/>
</dbReference>
<keyword evidence="1" id="KW-0175">Coiled coil</keyword>
<name>A0A8D8Q939_9HEMI</name>
<dbReference type="PROSITE" id="PS00028">
    <property type="entry name" value="ZINC_FINGER_C2H2_1"/>
    <property type="match status" value="1"/>
</dbReference>
<keyword evidence="2" id="KW-0732">Signal</keyword>
<feature type="coiled-coil region" evidence="1">
    <location>
        <begin position="36"/>
        <end position="81"/>
    </location>
</feature>
<reference evidence="4" key="1">
    <citation type="submission" date="2021-05" db="EMBL/GenBank/DDBJ databases">
        <authorList>
            <person name="Alioto T."/>
            <person name="Alioto T."/>
            <person name="Gomez Garrido J."/>
        </authorList>
    </citation>
    <scope>NUCLEOTIDE SEQUENCE</scope>
</reference>
<feature type="signal peptide" evidence="2">
    <location>
        <begin position="1"/>
        <end position="24"/>
    </location>
</feature>
<protein>
    <recommendedName>
        <fullName evidence="3">C2H2-type domain-containing protein</fullName>
    </recommendedName>
</protein>